<dbReference type="AlphaFoldDB" id="A0A1I7YGH8"/>
<dbReference type="WBParaSite" id="L893_g15870.t1">
    <property type="protein sequence ID" value="L893_g15870.t1"/>
    <property type="gene ID" value="L893_g15870"/>
</dbReference>
<dbReference type="Proteomes" id="UP000095287">
    <property type="component" value="Unplaced"/>
</dbReference>
<organism evidence="1 2">
    <name type="scientific">Steinernema glaseri</name>
    <dbReference type="NCBI Taxonomy" id="37863"/>
    <lineage>
        <taxon>Eukaryota</taxon>
        <taxon>Metazoa</taxon>
        <taxon>Ecdysozoa</taxon>
        <taxon>Nematoda</taxon>
        <taxon>Chromadorea</taxon>
        <taxon>Rhabditida</taxon>
        <taxon>Tylenchina</taxon>
        <taxon>Panagrolaimomorpha</taxon>
        <taxon>Strongyloidoidea</taxon>
        <taxon>Steinernematidae</taxon>
        <taxon>Steinernema</taxon>
    </lineage>
</organism>
<evidence type="ECO:0000313" key="2">
    <source>
        <dbReference type="WBParaSite" id="L893_g15870.t1"/>
    </source>
</evidence>
<evidence type="ECO:0000313" key="1">
    <source>
        <dbReference type="Proteomes" id="UP000095287"/>
    </source>
</evidence>
<proteinExistence type="predicted"/>
<accession>A0A1I7YGH8</accession>
<keyword evidence="1" id="KW-1185">Reference proteome</keyword>
<reference evidence="2" key="1">
    <citation type="submission" date="2016-11" db="UniProtKB">
        <authorList>
            <consortium name="WormBaseParasite"/>
        </authorList>
    </citation>
    <scope>IDENTIFICATION</scope>
</reference>
<sequence>MLTGDLLYMTSSTFLALPALEVYRNVEIRSLCPRFVVRHRTERTWSYTWSSSTFMCKTEANEFKCVQVISEFQFEMK</sequence>
<name>A0A1I7YGH8_9BILA</name>
<protein>
    <submittedName>
        <fullName evidence="2">Secreted protein</fullName>
    </submittedName>
</protein>